<sequence>MGIAERIAKAGGRAAARKIIDGLEKKLGEARANVNNWGELQKERALARDSKGVGQCARQLHKWGKEVKKLEAEIKLANKALDKLS</sequence>
<accession>A0A917ZZ03</accession>
<dbReference type="AlphaFoldDB" id="A0A917ZZ03"/>
<keyword evidence="2" id="KW-1185">Reference proteome</keyword>
<dbReference type="EMBL" id="BMMS01000036">
    <property type="protein sequence ID" value="GGO98132.1"/>
    <property type="molecule type" value="Genomic_DNA"/>
</dbReference>
<gene>
    <name evidence="1" type="ORF">GCM10012280_61550</name>
</gene>
<proteinExistence type="predicted"/>
<comment type="caution">
    <text evidence="1">The sequence shown here is derived from an EMBL/GenBank/DDBJ whole genome shotgun (WGS) entry which is preliminary data.</text>
</comment>
<dbReference type="RefSeq" id="WP_189135118.1">
    <property type="nucleotide sequence ID" value="NZ_BMMS01000036.1"/>
</dbReference>
<dbReference type="Proteomes" id="UP000641932">
    <property type="component" value="Unassembled WGS sequence"/>
</dbReference>
<organism evidence="1 2">
    <name type="scientific">Wenjunlia tyrosinilytica</name>
    <dbReference type="NCBI Taxonomy" id="1544741"/>
    <lineage>
        <taxon>Bacteria</taxon>
        <taxon>Bacillati</taxon>
        <taxon>Actinomycetota</taxon>
        <taxon>Actinomycetes</taxon>
        <taxon>Kitasatosporales</taxon>
        <taxon>Streptomycetaceae</taxon>
        <taxon>Wenjunlia</taxon>
    </lineage>
</organism>
<protein>
    <submittedName>
        <fullName evidence="1">Uncharacterized protein</fullName>
    </submittedName>
</protein>
<name>A0A917ZZ03_9ACTN</name>
<reference evidence="1" key="1">
    <citation type="journal article" date="2014" name="Int. J. Syst. Evol. Microbiol.">
        <title>Complete genome sequence of Corynebacterium casei LMG S-19264T (=DSM 44701T), isolated from a smear-ripened cheese.</title>
        <authorList>
            <consortium name="US DOE Joint Genome Institute (JGI-PGF)"/>
            <person name="Walter F."/>
            <person name="Albersmeier A."/>
            <person name="Kalinowski J."/>
            <person name="Ruckert C."/>
        </authorList>
    </citation>
    <scope>NUCLEOTIDE SEQUENCE</scope>
    <source>
        <strain evidence="1">CGMCC 4.7201</strain>
    </source>
</reference>
<evidence type="ECO:0000313" key="2">
    <source>
        <dbReference type="Proteomes" id="UP000641932"/>
    </source>
</evidence>
<evidence type="ECO:0000313" key="1">
    <source>
        <dbReference type="EMBL" id="GGO98132.1"/>
    </source>
</evidence>
<reference evidence="1" key="2">
    <citation type="submission" date="2020-09" db="EMBL/GenBank/DDBJ databases">
        <authorList>
            <person name="Sun Q."/>
            <person name="Zhou Y."/>
        </authorList>
    </citation>
    <scope>NUCLEOTIDE SEQUENCE</scope>
    <source>
        <strain evidence="1">CGMCC 4.7201</strain>
    </source>
</reference>